<dbReference type="RefSeq" id="WP_386676748.1">
    <property type="nucleotide sequence ID" value="NZ_JBHLTG010000015.1"/>
</dbReference>
<protein>
    <submittedName>
        <fullName evidence="1">Uncharacterized protein</fullName>
    </submittedName>
</protein>
<reference evidence="1 2" key="1">
    <citation type="submission" date="2024-09" db="EMBL/GenBank/DDBJ databases">
        <authorList>
            <person name="Sun Q."/>
            <person name="Mori K."/>
        </authorList>
    </citation>
    <scope>NUCLEOTIDE SEQUENCE [LARGE SCALE GENOMIC DNA]</scope>
    <source>
        <strain evidence="1 2">KCTC 23076</strain>
    </source>
</reference>
<sequence length="108" mass="12208">MKLLACEQVHWHDCVIQSVLVLPEASEIELRVEYPMDWEANQFELATIRLLNAFGYKEYEEPFAGAPTILRATSEPQAGGHHLLRIETNAGYREVFCSAISLELTAES</sequence>
<comment type="caution">
    <text evidence="1">The sequence shown here is derived from an EMBL/GenBank/DDBJ whole genome shotgun (WGS) entry which is preliminary data.</text>
</comment>
<evidence type="ECO:0000313" key="2">
    <source>
        <dbReference type="Proteomes" id="UP001589896"/>
    </source>
</evidence>
<gene>
    <name evidence="1" type="ORF">ACFFGH_32600</name>
</gene>
<dbReference type="Proteomes" id="UP001589896">
    <property type="component" value="Unassembled WGS sequence"/>
</dbReference>
<dbReference type="EMBL" id="JBHLTG010000015">
    <property type="protein sequence ID" value="MFC0682594.1"/>
    <property type="molecule type" value="Genomic_DNA"/>
</dbReference>
<organism evidence="1 2">
    <name type="scientific">Lysobacter korlensis</name>
    <dbReference type="NCBI Taxonomy" id="553636"/>
    <lineage>
        <taxon>Bacteria</taxon>
        <taxon>Pseudomonadati</taxon>
        <taxon>Pseudomonadota</taxon>
        <taxon>Gammaproteobacteria</taxon>
        <taxon>Lysobacterales</taxon>
        <taxon>Lysobacteraceae</taxon>
        <taxon>Lysobacter</taxon>
    </lineage>
</organism>
<keyword evidence="2" id="KW-1185">Reference proteome</keyword>
<evidence type="ECO:0000313" key="1">
    <source>
        <dbReference type="EMBL" id="MFC0682594.1"/>
    </source>
</evidence>
<accession>A0ABV6S036</accession>
<name>A0ABV6S036_9GAMM</name>
<proteinExistence type="predicted"/>